<feature type="compositionally biased region" description="Polar residues" evidence="1">
    <location>
        <begin position="85"/>
        <end position="96"/>
    </location>
</feature>
<reference evidence="2 3" key="1">
    <citation type="submission" date="2020-04" db="EMBL/GenBank/DDBJ databases">
        <title>Perkinsus olseni comparative genomics.</title>
        <authorList>
            <person name="Bogema D.R."/>
        </authorList>
    </citation>
    <scope>NUCLEOTIDE SEQUENCE [LARGE SCALE GENOMIC DNA]</scope>
    <source>
        <strain evidence="2">00978-12</strain>
    </source>
</reference>
<comment type="caution">
    <text evidence="2">The sequence shown here is derived from an EMBL/GenBank/DDBJ whole genome shotgun (WGS) entry which is preliminary data.</text>
</comment>
<feature type="region of interest" description="Disordered" evidence="1">
    <location>
        <begin position="81"/>
        <end position="124"/>
    </location>
</feature>
<feature type="compositionally biased region" description="Low complexity" evidence="1">
    <location>
        <begin position="105"/>
        <end position="124"/>
    </location>
</feature>
<sequence>MLHQTLILSALGTIAAIKRSSGAQQHLLAATDSLLDAIEKTEDAIDDQMLAVVESSLNSDRPAPIDFAQHMSSLLGQPMAPVAVSESSVDPQSNLRGPSVRTPDSESAWMSPTSSSSSGCSSSESLWASLPWPIARRLSLVWSLSHLARSRGSFT</sequence>
<dbReference type="EMBL" id="JABANP010000017">
    <property type="protein sequence ID" value="KAF4695777.1"/>
    <property type="molecule type" value="Genomic_DNA"/>
</dbReference>
<accession>A0A7J6PIL1</accession>
<proteinExistence type="predicted"/>
<dbReference type="Proteomes" id="UP000541610">
    <property type="component" value="Unassembled WGS sequence"/>
</dbReference>
<organism evidence="2 3">
    <name type="scientific">Perkinsus olseni</name>
    <name type="common">Perkinsus atlanticus</name>
    <dbReference type="NCBI Taxonomy" id="32597"/>
    <lineage>
        <taxon>Eukaryota</taxon>
        <taxon>Sar</taxon>
        <taxon>Alveolata</taxon>
        <taxon>Perkinsozoa</taxon>
        <taxon>Perkinsea</taxon>
        <taxon>Perkinsida</taxon>
        <taxon>Perkinsidae</taxon>
        <taxon>Perkinsus</taxon>
    </lineage>
</organism>
<evidence type="ECO:0000256" key="1">
    <source>
        <dbReference type="SAM" id="MobiDB-lite"/>
    </source>
</evidence>
<protein>
    <submittedName>
        <fullName evidence="2">Uncharacterized protein</fullName>
    </submittedName>
</protein>
<evidence type="ECO:0000313" key="3">
    <source>
        <dbReference type="Proteomes" id="UP000541610"/>
    </source>
</evidence>
<name>A0A7J6PIL1_PEROL</name>
<dbReference type="OrthoDB" id="441729at2759"/>
<gene>
    <name evidence="2" type="ORF">FOZ60_003373</name>
</gene>
<evidence type="ECO:0000313" key="2">
    <source>
        <dbReference type="EMBL" id="KAF4695777.1"/>
    </source>
</evidence>
<dbReference type="AlphaFoldDB" id="A0A7J6PIL1"/>